<proteinExistence type="predicted"/>
<keyword evidence="3" id="KW-1185">Reference proteome</keyword>
<reference evidence="2 3" key="1">
    <citation type="submission" date="2024-05" db="EMBL/GenBank/DDBJ databases">
        <title>Long read based assembly of the Candida bracarensis genome reveals expanded adhesin content.</title>
        <authorList>
            <person name="Marcet-Houben M."/>
            <person name="Ksiezopolska E."/>
            <person name="Gabaldon T."/>
        </authorList>
    </citation>
    <scope>NUCLEOTIDE SEQUENCE [LARGE SCALE GENOMIC DNA]</scope>
    <source>
        <strain evidence="2 3">CBM6</strain>
    </source>
</reference>
<name>A0ABR4NQC9_9SACH</name>
<gene>
    <name evidence="2" type="ORF">RNJ44_00903</name>
</gene>
<sequence>MYIRSNILTQSFYFILFYFTSYYCDCYFLLFILVILLKILPSLIVKLWKTVGTLKLSQ</sequence>
<evidence type="ECO:0000313" key="2">
    <source>
        <dbReference type="EMBL" id="KAL3230454.1"/>
    </source>
</evidence>
<protein>
    <submittedName>
        <fullName evidence="2">Uncharacterized protein</fullName>
    </submittedName>
</protein>
<organism evidence="2 3">
    <name type="scientific">Nakaseomyces bracarensis</name>
    <dbReference type="NCBI Taxonomy" id="273131"/>
    <lineage>
        <taxon>Eukaryota</taxon>
        <taxon>Fungi</taxon>
        <taxon>Dikarya</taxon>
        <taxon>Ascomycota</taxon>
        <taxon>Saccharomycotina</taxon>
        <taxon>Saccharomycetes</taxon>
        <taxon>Saccharomycetales</taxon>
        <taxon>Saccharomycetaceae</taxon>
        <taxon>Nakaseomyces</taxon>
    </lineage>
</organism>
<evidence type="ECO:0000313" key="3">
    <source>
        <dbReference type="Proteomes" id="UP001623330"/>
    </source>
</evidence>
<comment type="caution">
    <text evidence="2">The sequence shown here is derived from an EMBL/GenBank/DDBJ whole genome shotgun (WGS) entry which is preliminary data.</text>
</comment>
<keyword evidence="1" id="KW-0812">Transmembrane</keyword>
<keyword evidence="1" id="KW-1133">Transmembrane helix</keyword>
<feature type="transmembrane region" description="Helical" evidence="1">
    <location>
        <begin position="12"/>
        <end position="37"/>
    </location>
</feature>
<accession>A0ABR4NQC9</accession>
<dbReference type="EMBL" id="JBEVYD010000009">
    <property type="protein sequence ID" value="KAL3230454.1"/>
    <property type="molecule type" value="Genomic_DNA"/>
</dbReference>
<keyword evidence="1" id="KW-0472">Membrane</keyword>
<dbReference type="Proteomes" id="UP001623330">
    <property type="component" value="Unassembled WGS sequence"/>
</dbReference>
<evidence type="ECO:0000256" key="1">
    <source>
        <dbReference type="SAM" id="Phobius"/>
    </source>
</evidence>